<evidence type="ECO:0000256" key="3">
    <source>
        <dbReference type="ARBA" id="ARBA00022729"/>
    </source>
</evidence>
<keyword evidence="6" id="KW-1185">Reference proteome</keyword>
<dbReference type="Proteomes" id="UP000295304">
    <property type="component" value="Unassembled WGS sequence"/>
</dbReference>
<evidence type="ECO:0000259" key="4">
    <source>
        <dbReference type="Pfam" id="PF01464"/>
    </source>
</evidence>
<dbReference type="SUPFAM" id="SSF53955">
    <property type="entry name" value="Lysozyme-like"/>
    <property type="match status" value="1"/>
</dbReference>
<dbReference type="GO" id="GO:0000270">
    <property type="term" value="P:peptidoglycan metabolic process"/>
    <property type="evidence" value="ECO:0007669"/>
    <property type="project" value="InterPro"/>
</dbReference>
<organism evidence="5 6">
    <name type="scientific">Varunaivibrio sulfuroxidans</name>
    <dbReference type="NCBI Taxonomy" id="1773489"/>
    <lineage>
        <taxon>Bacteria</taxon>
        <taxon>Pseudomonadati</taxon>
        <taxon>Pseudomonadota</taxon>
        <taxon>Alphaproteobacteria</taxon>
        <taxon>Rhodospirillales</taxon>
        <taxon>Magnetovibrionaceae</taxon>
        <taxon>Varunaivibrio</taxon>
    </lineage>
</organism>
<sequence length="617" mass="67984">MLAFALGGGAARAYALDRTPVQGQGDASAFAGDLQAGFDAALSSSQIGGVPKSSHAELPSVLGAADVGRYRRIFAVQEAGDWKTADRLIAKLDDRVLMGHVLAQRYLHPTKYRSHYKELKRWLARYADLPEADRIYKLALRRKPRNWRAPNRPKGVPALRPVKDVGASRGQAARTYARNLTYTGSRRVRAYKRKIRSLLRSGWTKSTKRLIESKAVRRAFSSADMDWARARLAQGYFSAGRDSWALQWAEKAARRSGDKVPDAHWFAGLAAWRLGKFQIAADHFEQAAKFEDSPWTVAAAAFWAARANLVARRPGRVEDYLREASAQGHTFYGILARRVLGLPLGFDWSVPALSGDVRARLIANPGARRALALLEVGDAARAGRELLLAAARGGDALAKDVMALAVRADMASLAVRLSSALYPSGGGYDGAAYPVPYWRPEGGFQVDRALIYALVRQESRFNPRAKSSAGARGLMQLMPGTASFIAGDGGYRRSKRKHLFSPERNLKLGQSYVEFLLSDSKINGDLFLMAAAWNGGPGNLNKWRRNTDDMDDALFFIESIPSRETRDFIERVHANLWAYRDRLGQPSPSLDALAAGRWPVYTALGQQSVVVAENVKN</sequence>
<dbReference type="Gene3D" id="1.10.530.10">
    <property type="match status" value="1"/>
</dbReference>
<reference evidence="5 6" key="1">
    <citation type="submission" date="2019-03" db="EMBL/GenBank/DDBJ databases">
        <title>Genomic Encyclopedia of Type Strains, Phase IV (KMG-IV): sequencing the most valuable type-strain genomes for metagenomic binning, comparative biology and taxonomic classification.</title>
        <authorList>
            <person name="Goeker M."/>
        </authorList>
    </citation>
    <scope>NUCLEOTIDE SEQUENCE [LARGE SCALE GENOMIC DNA]</scope>
    <source>
        <strain evidence="5 6">DSM 101688</strain>
    </source>
</reference>
<dbReference type="PANTHER" id="PTHR37423:SF2">
    <property type="entry name" value="MEMBRANE-BOUND LYTIC MUREIN TRANSGLYCOSYLASE C"/>
    <property type="match status" value="1"/>
</dbReference>
<accession>A0A4R3JCR1</accession>
<dbReference type="OrthoDB" id="9815002at2"/>
<comment type="similarity">
    <text evidence="2">Belongs to the virb1 family.</text>
</comment>
<keyword evidence="3" id="KW-0732">Signal</keyword>
<dbReference type="Gene3D" id="1.25.20.10">
    <property type="entry name" value="Bacterial muramidases"/>
    <property type="match status" value="1"/>
</dbReference>
<evidence type="ECO:0000313" key="6">
    <source>
        <dbReference type="Proteomes" id="UP000295304"/>
    </source>
</evidence>
<dbReference type="GO" id="GO:0008933">
    <property type="term" value="F:peptidoglycan lytic transglycosylase activity"/>
    <property type="evidence" value="ECO:0007669"/>
    <property type="project" value="InterPro"/>
</dbReference>
<dbReference type="RefSeq" id="WP_132938526.1">
    <property type="nucleotide sequence ID" value="NZ_CP119676.1"/>
</dbReference>
<dbReference type="InterPro" id="IPR000189">
    <property type="entry name" value="Transglyc_AS"/>
</dbReference>
<dbReference type="EMBL" id="SLZW01000003">
    <property type="protein sequence ID" value="TCS63552.1"/>
    <property type="molecule type" value="Genomic_DNA"/>
</dbReference>
<comment type="similarity">
    <text evidence="1">Belongs to the transglycosylase Slt family.</text>
</comment>
<dbReference type="SUPFAM" id="SSF48435">
    <property type="entry name" value="Bacterial muramidases"/>
    <property type="match status" value="1"/>
</dbReference>
<dbReference type="GO" id="GO:0004553">
    <property type="term" value="F:hydrolase activity, hydrolyzing O-glycosyl compounds"/>
    <property type="evidence" value="ECO:0007669"/>
    <property type="project" value="InterPro"/>
</dbReference>
<dbReference type="PROSITE" id="PS00922">
    <property type="entry name" value="TRANSGLYCOSYLASE"/>
    <property type="match status" value="1"/>
</dbReference>
<name>A0A4R3JCR1_9PROT</name>
<feature type="domain" description="Transglycosylase SLT" evidence="4">
    <location>
        <begin position="444"/>
        <end position="554"/>
    </location>
</feature>
<evidence type="ECO:0000313" key="5">
    <source>
        <dbReference type="EMBL" id="TCS63552.1"/>
    </source>
</evidence>
<dbReference type="PANTHER" id="PTHR37423">
    <property type="entry name" value="SOLUBLE LYTIC MUREIN TRANSGLYCOSYLASE-RELATED"/>
    <property type="match status" value="1"/>
</dbReference>
<gene>
    <name evidence="5" type="ORF">EDD55_103174</name>
</gene>
<dbReference type="InterPro" id="IPR008939">
    <property type="entry name" value="Lytic_TGlycosylase_superhlx_U"/>
</dbReference>
<evidence type="ECO:0000256" key="1">
    <source>
        <dbReference type="ARBA" id="ARBA00007734"/>
    </source>
</evidence>
<dbReference type="GO" id="GO:0042597">
    <property type="term" value="C:periplasmic space"/>
    <property type="evidence" value="ECO:0007669"/>
    <property type="project" value="InterPro"/>
</dbReference>
<dbReference type="InterPro" id="IPR008258">
    <property type="entry name" value="Transglycosylase_SLT_dom_1"/>
</dbReference>
<proteinExistence type="inferred from homology"/>
<dbReference type="AlphaFoldDB" id="A0A4R3JCR1"/>
<protein>
    <submittedName>
        <fullName evidence="5">Soluble lytic murein transglycosylase-like protein</fullName>
    </submittedName>
</protein>
<dbReference type="CDD" id="cd13401">
    <property type="entry name" value="Slt70-like"/>
    <property type="match status" value="1"/>
</dbReference>
<dbReference type="Pfam" id="PF01464">
    <property type="entry name" value="SLT"/>
    <property type="match status" value="1"/>
</dbReference>
<comment type="caution">
    <text evidence="5">The sequence shown here is derived from an EMBL/GenBank/DDBJ whole genome shotgun (WGS) entry which is preliminary data.</text>
</comment>
<dbReference type="GO" id="GO:0016020">
    <property type="term" value="C:membrane"/>
    <property type="evidence" value="ECO:0007669"/>
    <property type="project" value="InterPro"/>
</dbReference>
<dbReference type="InterPro" id="IPR023346">
    <property type="entry name" value="Lysozyme-like_dom_sf"/>
</dbReference>
<evidence type="ECO:0000256" key="2">
    <source>
        <dbReference type="ARBA" id="ARBA00009387"/>
    </source>
</evidence>